<organism evidence="13 14">
    <name type="scientific">Capitella teleta</name>
    <name type="common">Polychaete worm</name>
    <dbReference type="NCBI Taxonomy" id="283909"/>
    <lineage>
        <taxon>Eukaryota</taxon>
        <taxon>Metazoa</taxon>
        <taxon>Spiralia</taxon>
        <taxon>Lophotrochozoa</taxon>
        <taxon>Annelida</taxon>
        <taxon>Polychaeta</taxon>
        <taxon>Sedentaria</taxon>
        <taxon>Scolecida</taxon>
        <taxon>Capitellidae</taxon>
        <taxon>Capitella</taxon>
    </lineage>
</organism>
<sequence>MPSVEERIARVEELIGTHSDFPKPGINFKDIFPVMKNAEVFQDCISLLTEHVEHLTTPVDAIVGLDARGFIFGPLMAQRLNIPFIPVRKAGKLPGETIKYSYQLEYGSDTFEIQKSAVHCRQRVVIVDDLLATGGTMKAAAMLLKSLGAEVVECMVVIELTSLKGRDKVPAPLYSMIQYHDI</sequence>
<dbReference type="Proteomes" id="UP000014760">
    <property type="component" value="Unassembled WGS sequence"/>
</dbReference>
<dbReference type="NCBIfam" id="TIGR01090">
    <property type="entry name" value="apt"/>
    <property type="match status" value="1"/>
</dbReference>
<dbReference type="InterPro" id="IPR005764">
    <property type="entry name" value="Ade_phspho_trans"/>
</dbReference>
<evidence type="ECO:0000256" key="6">
    <source>
        <dbReference type="ARBA" id="ARBA00011893"/>
    </source>
</evidence>
<dbReference type="EnsemblMetazoa" id="CapteT113319">
    <property type="protein sequence ID" value="CapteP113319"/>
    <property type="gene ID" value="CapteG113319"/>
</dbReference>
<comment type="subcellular location">
    <subcellularLocation>
        <location evidence="3">Cytoplasm</location>
    </subcellularLocation>
</comment>
<dbReference type="SUPFAM" id="SSF53271">
    <property type="entry name" value="PRTase-like"/>
    <property type="match status" value="1"/>
</dbReference>
<comment type="pathway">
    <text evidence="4">Purine metabolism; AMP biosynthesis via salvage pathway; AMP from adenine: step 1/1.</text>
</comment>
<dbReference type="InterPro" id="IPR029057">
    <property type="entry name" value="PRTase-like"/>
</dbReference>
<evidence type="ECO:0000313" key="14">
    <source>
        <dbReference type="Proteomes" id="UP000014760"/>
    </source>
</evidence>
<dbReference type="GO" id="GO:0002055">
    <property type="term" value="F:adenine binding"/>
    <property type="evidence" value="ECO:0007669"/>
    <property type="project" value="TreeGrafter"/>
</dbReference>
<dbReference type="GO" id="GO:0003999">
    <property type="term" value="F:adenine phosphoribosyltransferase activity"/>
    <property type="evidence" value="ECO:0007669"/>
    <property type="project" value="UniProtKB-EC"/>
</dbReference>
<dbReference type="GO" id="GO:0016208">
    <property type="term" value="F:AMP binding"/>
    <property type="evidence" value="ECO:0007669"/>
    <property type="project" value="TreeGrafter"/>
</dbReference>
<dbReference type="GO" id="GO:0005737">
    <property type="term" value="C:cytoplasm"/>
    <property type="evidence" value="ECO:0007669"/>
    <property type="project" value="UniProtKB-SubCell"/>
</dbReference>
<keyword evidence="14" id="KW-1185">Reference proteome</keyword>
<dbReference type="EC" id="2.4.2.7" evidence="6"/>
<dbReference type="GO" id="GO:0006168">
    <property type="term" value="P:adenine salvage"/>
    <property type="evidence" value="ECO:0007669"/>
    <property type="project" value="InterPro"/>
</dbReference>
<comment type="catalytic activity">
    <reaction evidence="1">
        <text>AMP + diphosphate = 5-phospho-alpha-D-ribose 1-diphosphate + adenine</text>
        <dbReference type="Rhea" id="RHEA:16609"/>
        <dbReference type="ChEBI" id="CHEBI:16708"/>
        <dbReference type="ChEBI" id="CHEBI:33019"/>
        <dbReference type="ChEBI" id="CHEBI:58017"/>
        <dbReference type="ChEBI" id="CHEBI:456215"/>
        <dbReference type="EC" id="2.4.2.7"/>
    </reaction>
</comment>
<keyword evidence="9" id="KW-0328">Glycosyltransferase</keyword>
<evidence type="ECO:0000259" key="12">
    <source>
        <dbReference type="Pfam" id="PF00156"/>
    </source>
</evidence>
<dbReference type="OMA" id="QAYDLEY"/>
<keyword evidence="10" id="KW-0808">Transferase</keyword>
<keyword evidence="8" id="KW-0963">Cytoplasm</keyword>
<accession>X1YVK1</accession>
<reference evidence="13" key="3">
    <citation type="submission" date="2015-06" db="UniProtKB">
        <authorList>
            <consortium name="EnsemblMetazoa"/>
        </authorList>
    </citation>
    <scope>IDENTIFICATION</scope>
</reference>
<protein>
    <recommendedName>
        <fullName evidence="7">Adenine phosphoribosyltransferase</fullName>
        <ecNumber evidence="6">2.4.2.7</ecNumber>
    </recommendedName>
</protein>
<dbReference type="FunFam" id="3.40.50.2020:FF:000021">
    <property type="entry name" value="Adenine phosphoribosyltransferase"/>
    <property type="match status" value="1"/>
</dbReference>
<dbReference type="GO" id="GO:0006166">
    <property type="term" value="P:purine ribonucleoside salvage"/>
    <property type="evidence" value="ECO:0007669"/>
    <property type="project" value="UniProtKB-KW"/>
</dbReference>
<keyword evidence="11" id="KW-0660">Purine salvage</keyword>
<dbReference type="CDD" id="cd06223">
    <property type="entry name" value="PRTases_typeI"/>
    <property type="match status" value="1"/>
</dbReference>
<evidence type="ECO:0000256" key="11">
    <source>
        <dbReference type="ARBA" id="ARBA00022726"/>
    </source>
</evidence>
<dbReference type="AlphaFoldDB" id="X1YVK1"/>
<evidence type="ECO:0000313" key="13">
    <source>
        <dbReference type="EnsemblMetazoa" id="CapteP113319"/>
    </source>
</evidence>
<dbReference type="InterPro" id="IPR050054">
    <property type="entry name" value="UPRTase/APRTase"/>
</dbReference>
<dbReference type="PANTHER" id="PTHR32315">
    <property type="entry name" value="ADENINE PHOSPHORIBOSYLTRANSFERASE"/>
    <property type="match status" value="1"/>
</dbReference>
<dbReference type="Gene3D" id="3.40.50.2020">
    <property type="match status" value="1"/>
</dbReference>
<dbReference type="InterPro" id="IPR000836">
    <property type="entry name" value="PRTase_dom"/>
</dbReference>
<dbReference type="HAMAP" id="MF_00004">
    <property type="entry name" value="Aden_phosphoribosyltr"/>
    <property type="match status" value="1"/>
</dbReference>
<reference evidence="14" key="2">
    <citation type="journal article" date="2013" name="Nature">
        <title>Insights into bilaterian evolution from three spiralian genomes.</title>
        <authorList>
            <person name="Simakov O."/>
            <person name="Marletaz F."/>
            <person name="Cho S.J."/>
            <person name="Edsinger-Gonzales E."/>
            <person name="Havlak P."/>
            <person name="Hellsten U."/>
            <person name="Kuo D.H."/>
            <person name="Larsson T."/>
            <person name="Lv J."/>
            <person name="Arendt D."/>
            <person name="Savage R."/>
            <person name="Osoegawa K."/>
            <person name="de Jong P."/>
            <person name="Grimwood J."/>
            <person name="Chapman J.A."/>
            <person name="Shapiro H."/>
            <person name="Aerts A."/>
            <person name="Otillar R.P."/>
            <person name="Terry A.Y."/>
            <person name="Boore J.L."/>
            <person name="Grigoriev I.V."/>
            <person name="Lindberg D.R."/>
            <person name="Seaver E.C."/>
            <person name="Weisblat D.A."/>
            <person name="Putnam N.H."/>
            <person name="Rokhsar D.S."/>
        </authorList>
    </citation>
    <scope>NUCLEOTIDE SEQUENCE</scope>
    <source>
        <strain evidence="14">I ESC-2004</strain>
    </source>
</reference>
<evidence type="ECO:0000256" key="2">
    <source>
        <dbReference type="ARBA" id="ARBA00003968"/>
    </source>
</evidence>
<dbReference type="UniPathway" id="UPA00588">
    <property type="reaction ID" value="UER00646"/>
</dbReference>
<evidence type="ECO:0000256" key="5">
    <source>
        <dbReference type="ARBA" id="ARBA00008391"/>
    </source>
</evidence>
<evidence type="ECO:0000256" key="3">
    <source>
        <dbReference type="ARBA" id="ARBA00004496"/>
    </source>
</evidence>
<dbReference type="EMBL" id="AMQN01013905">
    <property type="status" value="NOT_ANNOTATED_CDS"/>
    <property type="molecule type" value="Genomic_DNA"/>
</dbReference>
<comment type="function">
    <text evidence="2">Catalyzes a salvage reaction resulting in the formation of AMP, that is energically less costly than de novo synthesis.</text>
</comment>
<feature type="domain" description="Phosphoribosyltransferase" evidence="12">
    <location>
        <begin position="37"/>
        <end position="161"/>
    </location>
</feature>
<evidence type="ECO:0000256" key="1">
    <source>
        <dbReference type="ARBA" id="ARBA00000868"/>
    </source>
</evidence>
<dbReference type="NCBIfam" id="NF002636">
    <property type="entry name" value="PRK02304.1-5"/>
    <property type="match status" value="1"/>
</dbReference>
<name>X1YVK1_CAPTE</name>
<evidence type="ECO:0000256" key="8">
    <source>
        <dbReference type="ARBA" id="ARBA00022490"/>
    </source>
</evidence>
<evidence type="ECO:0000256" key="10">
    <source>
        <dbReference type="ARBA" id="ARBA00022679"/>
    </source>
</evidence>
<evidence type="ECO:0000256" key="4">
    <source>
        <dbReference type="ARBA" id="ARBA00004659"/>
    </source>
</evidence>
<proteinExistence type="inferred from homology"/>
<dbReference type="HOGENOM" id="CLU_063339_3_2_1"/>
<evidence type="ECO:0000256" key="9">
    <source>
        <dbReference type="ARBA" id="ARBA00022676"/>
    </source>
</evidence>
<evidence type="ECO:0000256" key="7">
    <source>
        <dbReference type="ARBA" id="ARBA00017366"/>
    </source>
</evidence>
<reference evidence="14" key="1">
    <citation type="submission" date="2012-12" db="EMBL/GenBank/DDBJ databases">
        <authorList>
            <person name="Hellsten U."/>
            <person name="Grimwood J."/>
            <person name="Chapman J.A."/>
            <person name="Shapiro H."/>
            <person name="Aerts A."/>
            <person name="Otillar R.P."/>
            <person name="Terry A.Y."/>
            <person name="Boore J.L."/>
            <person name="Simakov O."/>
            <person name="Marletaz F."/>
            <person name="Cho S.-J."/>
            <person name="Edsinger-Gonzales E."/>
            <person name="Havlak P."/>
            <person name="Kuo D.-H."/>
            <person name="Larsson T."/>
            <person name="Lv J."/>
            <person name="Arendt D."/>
            <person name="Savage R."/>
            <person name="Osoegawa K."/>
            <person name="de Jong P."/>
            <person name="Lindberg D.R."/>
            <person name="Seaver E.C."/>
            <person name="Weisblat D.A."/>
            <person name="Putnam N.H."/>
            <person name="Grigoriev I.V."/>
            <person name="Rokhsar D.S."/>
        </authorList>
    </citation>
    <scope>NUCLEOTIDE SEQUENCE</scope>
    <source>
        <strain evidence="14">I ESC-2004</strain>
    </source>
</reference>
<dbReference type="GO" id="GO:0044209">
    <property type="term" value="P:AMP salvage"/>
    <property type="evidence" value="ECO:0007669"/>
    <property type="project" value="UniProtKB-UniPathway"/>
</dbReference>
<comment type="similarity">
    <text evidence="5">Belongs to the purine/pyrimidine phosphoribosyltransferase family.</text>
</comment>
<dbReference type="NCBIfam" id="NF002634">
    <property type="entry name" value="PRK02304.1-3"/>
    <property type="match status" value="1"/>
</dbReference>
<dbReference type="PANTHER" id="PTHR32315:SF3">
    <property type="entry name" value="ADENINE PHOSPHORIBOSYLTRANSFERASE"/>
    <property type="match status" value="1"/>
</dbReference>
<dbReference type="Pfam" id="PF00156">
    <property type="entry name" value="Pribosyltran"/>
    <property type="match status" value="1"/>
</dbReference>